<dbReference type="Gene3D" id="1.25.40.10">
    <property type="entry name" value="Tetratricopeptide repeat domain"/>
    <property type="match status" value="1"/>
</dbReference>
<dbReference type="InterPro" id="IPR058209">
    <property type="entry name" value="TPR_BSK1_C"/>
</dbReference>
<keyword evidence="6" id="KW-1185">Reference proteome</keyword>
<dbReference type="Gene3D" id="1.25.40.20">
    <property type="entry name" value="Ankyrin repeat-containing domain"/>
    <property type="match status" value="3"/>
</dbReference>
<dbReference type="Pfam" id="PF25575">
    <property type="entry name" value="TPR_BSK1_C"/>
    <property type="match status" value="1"/>
</dbReference>
<dbReference type="AlphaFoldDB" id="A0A1Y1IVG6"/>
<dbReference type="PROSITE" id="PS50005">
    <property type="entry name" value="TPR"/>
    <property type="match status" value="1"/>
</dbReference>
<dbReference type="OMA" id="AACYFNQ"/>
<feature type="repeat" description="ANK" evidence="1">
    <location>
        <begin position="162"/>
        <end position="194"/>
    </location>
</feature>
<dbReference type="InterPro" id="IPR051616">
    <property type="entry name" value="Cul2-RING_E3_ligase_SR"/>
</dbReference>
<feature type="repeat" description="ANK" evidence="1">
    <location>
        <begin position="62"/>
        <end position="95"/>
    </location>
</feature>
<gene>
    <name evidence="5" type="ORF">KFL_010940020</name>
</gene>
<dbReference type="InterPro" id="IPR002110">
    <property type="entry name" value="Ankyrin_rpt"/>
</dbReference>
<dbReference type="PRINTS" id="PR01415">
    <property type="entry name" value="ANKYRIN"/>
</dbReference>
<keyword evidence="1" id="KW-0040">ANK repeat</keyword>
<dbReference type="SUPFAM" id="SSF48452">
    <property type="entry name" value="TPR-like"/>
    <property type="match status" value="1"/>
</dbReference>
<dbReference type="PROSITE" id="PS50088">
    <property type="entry name" value="ANK_REPEAT"/>
    <property type="match status" value="5"/>
</dbReference>
<dbReference type="InterPro" id="IPR036770">
    <property type="entry name" value="Ankyrin_rpt-contain_sf"/>
</dbReference>
<proteinExistence type="predicted"/>
<sequence length="485" mass="51053">MASRAANNEEKDGGTALAARARVDALLTAAKEGDVAKFKEKVELCDEGHGPQKVVSDTKDGNGRTALHFAASQGHVDLCRYLLEDLEAPVNAQDDEGHTPLALAVMQSRPEASKLLLEKGADHSIPHQQTGAVPMHHAARAGASEVVGMLASKNADVNAPSSSGTPLIWAAGWGNVASAEELLKHGADPNQADQDGVTPLLAVAGSGSLAIAKSLIEAKAEVNKDAGGATPLHVASDQGDLEMVQLLLAAGADANRRDAEGARPIDAAAAGNHRKVVEALLPKSEAAKDGEWSVEALMKKAGVPSSSGRGEEAAPSKSEEGPKDANGDVKVGPPLPPDLSNPKVKRAQEAKMRGDEAFKRKQFMVAVDAYTQSLDLDLENATVFSNRSICWLRAGQPEHALTDAKAARKLAPYWPKACYREGAAYRAMLKFEDAATAFYEGVQLDPENKELVEGFQEAIKAGREAHGVKQQNGGSPNVSFAEMKL</sequence>
<feature type="region of interest" description="Disordered" evidence="3">
    <location>
        <begin position="465"/>
        <end position="485"/>
    </location>
</feature>
<dbReference type="EMBL" id="DF238043">
    <property type="protein sequence ID" value="GAQ92687.1"/>
    <property type="molecule type" value="Genomic_DNA"/>
</dbReference>
<dbReference type="InterPro" id="IPR019734">
    <property type="entry name" value="TPR_rpt"/>
</dbReference>
<evidence type="ECO:0000256" key="2">
    <source>
        <dbReference type="PROSITE-ProRule" id="PRU00339"/>
    </source>
</evidence>
<organism evidence="5 6">
    <name type="scientific">Klebsormidium nitens</name>
    <name type="common">Green alga</name>
    <name type="synonym">Ulothrix nitens</name>
    <dbReference type="NCBI Taxonomy" id="105231"/>
    <lineage>
        <taxon>Eukaryota</taxon>
        <taxon>Viridiplantae</taxon>
        <taxon>Streptophyta</taxon>
        <taxon>Klebsormidiophyceae</taxon>
        <taxon>Klebsormidiales</taxon>
        <taxon>Klebsormidiaceae</taxon>
        <taxon>Klebsormidium</taxon>
    </lineage>
</organism>
<dbReference type="SMART" id="SM00248">
    <property type="entry name" value="ANK"/>
    <property type="match status" value="7"/>
</dbReference>
<feature type="repeat" description="TPR" evidence="2">
    <location>
        <begin position="415"/>
        <end position="448"/>
    </location>
</feature>
<protein>
    <recommendedName>
        <fullName evidence="4">Serine/threonine-protein kinase BSK1-like TPR repeats domain-containing protein</fullName>
    </recommendedName>
</protein>
<dbReference type="PROSITE" id="PS50297">
    <property type="entry name" value="ANK_REP_REGION"/>
    <property type="match status" value="5"/>
</dbReference>
<accession>A0A1Y1IVG6</accession>
<evidence type="ECO:0000259" key="4">
    <source>
        <dbReference type="Pfam" id="PF25575"/>
    </source>
</evidence>
<feature type="region of interest" description="Disordered" evidence="3">
    <location>
        <begin position="300"/>
        <end position="344"/>
    </location>
</feature>
<feature type="compositionally biased region" description="Basic and acidic residues" evidence="3">
    <location>
        <begin position="309"/>
        <end position="327"/>
    </location>
</feature>
<feature type="repeat" description="ANK" evidence="1">
    <location>
        <begin position="130"/>
        <end position="162"/>
    </location>
</feature>
<dbReference type="PANTHER" id="PTHR46224:SF6">
    <property type="entry name" value="ANKYRIN REPEAT FAMILY PROTEIN"/>
    <property type="match status" value="1"/>
</dbReference>
<evidence type="ECO:0000313" key="6">
    <source>
        <dbReference type="Proteomes" id="UP000054558"/>
    </source>
</evidence>
<evidence type="ECO:0000256" key="1">
    <source>
        <dbReference type="PROSITE-ProRule" id="PRU00023"/>
    </source>
</evidence>
<dbReference type="InterPro" id="IPR011990">
    <property type="entry name" value="TPR-like_helical_dom_sf"/>
</dbReference>
<name>A0A1Y1IVG6_KLENI</name>
<dbReference type="STRING" id="105231.A0A1Y1IVG6"/>
<dbReference type="SUPFAM" id="SSF48403">
    <property type="entry name" value="Ankyrin repeat"/>
    <property type="match status" value="1"/>
</dbReference>
<evidence type="ECO:0000313" key="5">
    <source>
        <dbReference type="EMBL" id="GAQ92687.1"/>
    </source>
</evidence>
<dbReference type="SMART" id="SM00028">
    <property type="entry name" value="TPR"/>
    <property type="match status" value="3"/>
</dbReference>
<feature type="domain" description="Serine/threonine-protein kinase BSK1-like TPR repeats" evidence="4">
    <location>
        <begin position="343"/>
        <end position="419"/>
    </location>
</feature>
<feature type="repeat" description="ANK" evidence="1">
    <location>
        <begin position="227"/>
        <end position="259"/>
    </location>
</feature>
<dbReference type="PANTHER" id="PTHR46224">
    <property type="entry name" value="ANKYRIN REPEAT FAMILY PROTEIN"/>
    <property type="match status" value="1"/>
</dbReference>
<keyword evidence="2" id="KW-0802">TPR repeat</keyword>
<dbReference type="Proteomes" id="UP000054558">
    <property type="component" value="Unassembled WGS sequence"/>
</dbReference>
<dbReference type="Pfam" id="PF00023">
    <property type="entry name" value="Ank"/>
    <property type="match status" value="1"/>
</dbReference>
<dbReference type="OrthoDB" id="20872at2759"/>
<reference evidence="5 6" key="1">
    <citation type="journal article" date="2014" name="Nat. Commun.">
        <title>Klebsormidium flaccidum genome reveals primary factors for plant terrestrial adaptation.</title>
        <authorList>
            <person name="Hori K."/>
            <person name="Maruyama F."/>
            <person name="Fujisawa T."/>
            <person name="Togashi T."/>
            <person name="Yamamoto N."/>
            <person name="Seo M."/>
            <person name="Sato S."/>
            <person name="Yamada T."/>
            <person name="Mori H."/>
            <person name="Tajima N."/>
            <person name="Moriyama T."/>
            <person name="Ikeuchi M."/>
            <person name="Watanabe M."/>
            <person name="Wada H."/>
            <person name="Kobayashi K."/>
            <person name="Saito M."/>
            <person name="Masuda T."/>
            <person name="Sasaki-Sekimoto Y."/>
            <person name="Mashiguchi K."/>
            <person name="Awai K."/>
            <person name="Shimojima M."/>
            <person name="Masuda S."/>
            <person name="Iwai M."/>
            <person name="Nobusawa T."/>
            <person name="Narise T."/>
            <person name="Kondo S."/>
            <person name="Saito H."/>
            <person name="Sato R."/>
            <person name="Murakawa M."/>
            <person name="Ihara Y."/>
            <person name="Oshima-Yamada Y."/>
            <person name="Ohtaka K."/>
            <person name="Satoh M."/>
            <person name="Sonobe K."/>
            <person name="Ishii M."/>
            <person name="Ohtani R."/>
            <person name="Kanamori-Sato M."/>
            <person name="Honoki R."/>
            <person name="Miyazaki D."/>
            <person name="Mochizuki H."/>
            <person name="Umetsu J."/>
            <person name="Higashi K."/>
            <person name="Shibata D."/>
            <person name="Kamiya Y."/>
            <person name="Sato N."/>
            <person name="Nakamura Y."/>
            <person name="Tabata S."/>
            <person name="Ida S."/>
            <person name="Kurokawa K."/>
            <person name="Ohta H."/>
        </authorList>
    </citation>
    <scope>NUCLEOTIDE SEQUENCE [LARGE SCALE GENOMIC DNA]</scope>
    <source>
        <strain evidence="5 6">NIES-2285</strain>
    </source>
</reference>
<evidence type="ECO:0000256" key="3">
    <source>
        <dbReference type="SAM" id="MobiDB-lite"/>
    </source>
</evidence>
<feature type="repeat" description="ANK" evidence="1">
    <location>
        <begin position="96"/>
        <end position="128"/>
    </location>
</feature>
<feature type="compositionally biased region" description="Polar residues" evidence="3">
    <location>
        <begin position="469"/>
        <end position="478"/>
    </location>
</feature>
<dbReference type="Pfam" id="PF12796">
    <property type="entry name" value="Ank_2"/>
    <property type="match status" value="2"/>
</dbReference>